<name>A0A0F9FV27_9ZZZZ</name>
<reference evidence="6" key="1">
    <citation type="journal article" date="2015" name="Nature">
        <title>Complex archaea that bridge the gap between prokaryotes and eukaryotes.</title>
        <authorList>
            <person name="Spang A."/>
            <person name="Saw J.H."/>
            <person name="Jorgensen S.L."/>
            <person name="Zaremba-Niedzwiedzka K."/>
            <person name="Martijn J."/>
            <person name="Lind A.E."/>
            <person name="van Eijk R."/>
            <person name="Schleper C."/>
            <person name="Guy L."/>
            <person name="Ettema T.J."/>
        </authorList>
    </citation>
    <scope>NUCLEOTIDE SEQUENCE</scope>
</reference>
<dbReference type="AlphaFoldDB" id="A0A0F9FV27"/>
<dbReference type="GO" id="GO:0046872">
    <property type="term" value="F:metal ion binding"/>
    <property type="evidence" value="ECO:0007669"/>
    <property type="project" value="UniProtKB-KW"/>
</dbReference>
<dbReference type="Gene3D" id="3.20.20.70">
    <property type="entry name" value="Aldolase class I"/>
    <property type="match status" value="2"/>
</dbReference>
<dbReference type="PANTHER" id="PTHR11228">
    <property type="entry name" value="RADICAL SAM DOMAIN PROTEIN"/>
    <property type="match status" value="1"/>
</dbReference>
<organism evidence="6">
    <name type="scientific">marine sediment metagenome</name>
    <dbReference type="NCBI Taxonomy" id="412755"/>
    <lineage>
        <taxon>unclassified sequences</taxon>
        <taxon>metagenomes</taxon>
        <taxon>ecological metagenomes</taxon>
    </lineage>
</organism>
<keyword evidence="4" id="KW-0411">Iron-sulfur</keyword>
<dbReference type="PANTHER" id="PTHR11228:SF7">
    <property type="entry name" value="PQQA PEPTIDE CYCLASE"/>
    <property type="match status" value="1"/>
</dbReference>
<dbReference type="PROSITE" id="PS51918">
    <property type="entry name" value="RADICAL_SAM"/>
    <property type="match status" value="1"/>
</dbReference>
<dbReference type="GO" id="GO:0003824">
    <property type="term" value="F:catalytic activity"/>
    <property type="evidence" value="ECO:0007669"/>
    <property type="project" value="InterPro"/>
</dbReference>
<keyword evidence="2" id="KW-0479">Metal-binding</keyword>
<evidence type="ECO:0000256" key="3">
    <source>
        <dbReference type="ARBA" id="ARBA00023004"/>
    </source>
</evidence>
<accession>A0A0F9FV27</accession>
<evidence type="ECO:0000313" key="6">
    <source>
        <dbReference type="EMBL" id="KKL90133.1"/>
    </source>
</evidence>
<dbReference type="InterPro" id="IPR058240">
    <property type="entry name" value="rSAM_sf"/>
</dbReference>
<keyword evidence="1" id="KW-0949">S-adenosyl-L-methionine</keyword>
<evidence type="ECO:0000256" key="1">
    <source>
        <dbReference type="ARBA" id="ARBA00022691"/>
    </source>
</evidence>
<dbReference type="SFLD" id="SFLDG01067">
    <property type="entry name" value="SPASM/twitch_domain_containing"/>
    <property type="match status" value="1"/>
</dbReference>
<gene>
    <name evidence="6" type="ORF">LCGC14_1907730</name>
</gene>
<proteinExistence type="predicted"/>
<protein>
    <recommendedName>
        <fullName evidence="5">Radical SAM core domain-containing protein</fullName>
    </recommendedName>
</protein>
<dbReference type="Pfam" id="PF04055">
    <property type="entry name" value="Radical_SAM"/>
    <property type="match status" value="1"/>
</dbReference>
<dbReference type="EMBL" id="LAZR01020091">
    <property type="protein sequence ID" value="KKL90133.1"/>
    <property type="molecule type" value="Genomic_DNA"/>
</dbReference>
<dbReference type="InterPro" id="IPR007197">
    <property type="entry name" value="rSAM"/>
</dbReference>
<dbReference type="GO" id="GO:0051536">
    <property type="term" value="F:iron-sulfur cluster binding"/>
    <property type="evidence" value="ECO:0007669"/>
    <property type="project" value="UniProtKB-KW"/>
</dbReference>
<dbReference type="InterPro" id="IPR013785">
    <property type="entry name" value="Aldolase_TIM"/>
</dbReference>
<comment type="caution">
    <text evidence="6">The sequence shown here is derived from an EMBL/GenBank/DDBJ whole genome shotgun (WGS) entry which is preliminary data.</text>
</comment>
<dbReference type="CDD" id="cd01335">
    <property type="entry name" value="Radical_SAM"/>
    <property type="match status" value="1"/>
</dbReference>
<sequence length="296" mass="34422">MQIYIVPTYNCNLRCKKCYSRKHLTKFPNYLSWNKFIDIFRFFELRYNNFSFIGGEPTIWKFINESILFLHNKDKYVTIFTNGIAPLNVMPNNLIINGNNIFNPELKNTIIRNLSFYKNNSAKIRLRFNITENFKKEIIQEAVKLSKKFADSISISILYPIENGINYGKIIFELAAKLYSESIPITISRATPFCLFTQKQRDFLISNCKLKGKCFLPTNSLVINPDGQTIQPCVELYMNHNISELSTNQPKKVFGKDLLKIKSNREIKCNTCEFYLKDVCWGGCLSYPLSDSKIVL</sequence>
<evidence type="ECO:0000256" key="4">
    <source>
        <dbReference type="ARBA" id="ARBA00023014"/>
    </source>
</evidence>
<dbReference type="SFLD" id="SFLDS00029">
    <property type="entry name" value="Radical_SAM"/>
    <property type="match status" value="1"/>
</dbReference>
<evidence type="ECO:0000259" key="5">
    <source>
        <dbReference type="PROSITE" id="PS51918"/>
    </source>
</evidence>
<dbReference type="InterPro" id="IPR050377">
    <property type="entry name" value="Radical_SAM_PqqE_MftC-like"/>
</dbReference>
<dbReference type="SUPFAM" id="SSF102114">
    <property type="entry name" value="Radical SAM enzymes"/>
    <property type="match status" value="1"/>
</dbReference>
<feature type="domain" description="Radical SAM core" evidence="5">
    <location>
        <begin position="1"/>
        <end position="206"/>
    </location>
</feature>
<evidence type="ECO:0000256" key="2">
    <source>
        <dbReference type="ARBA" id="ARBA00022723"/>
    </source>
</evidence>
<keyword evidence="3" id="KW-0408">Iron</keyword>